<dbReference type="AlphaFoldDB" id="A0A1B6CXA3"/>
<dbReference type="EMBL" id="GEDC01019267">
    <property type="protein sequence ID" value="JAS18031.1"/>
    <property type="molecule type" value="Transcribed_RNA"/>
</dbReference>
<reference evidence="1" key="1">
    <citation type="submission" date="2015-12" db="EMBL/GenBank/DDBJ databases">
        <title>De novo transcriptome assembly of four potential Pierce s Disease insect vectors from Arizona vineyards.</title>
        <authorList>
            <person name="Tassone E.E."/>
        </authorList>
    </citation>
    <scope>NUCLEOTIDE SEQUENCE</scope>
</reference>
<evidence type="ECO:0000313" key="1">
    <source>
        <dbReference type="EMBL" id="JAS18031.1"/>
    </source>
</evidence>
<accession>A0A1B6CXA3</accession>
<dbReference type="InterPro" id="IPR009091">
    <property type="entry name" value="RCC1/BLIP-II"/>
</dbReference>
<dbReference type="SUPFAM" id="SSF50985">
    <property type="entry name" value="RCC1/BLIP-II"/>
    <property type="match status" value="1"/>
</dbReference>
<gene>
    <name evidence="1" type="ORF">g.10135</name>
</gene>
<proteinExistence type="predicted"/>
<dbReference type="Gene3D" id="2.130.10.30">
    <property type="entry name" value="Regulator of chromosome condensation 1/beta-lactamase-inhibitor protein II"/>
    <property type="match status" value="1"/>
</dbReference>
<name>A0A1B6CXA3_9HEMI</name>
<feature type="non-terminal residue" evidence="1">
    <location>
        <position position="167"/>
    </location>
</feature>
<protein>
    <submittedName>
        <fullName evidence="1">Uncharacterized protein</fullName>
    </submittedName>
</protein>
<sequence length="167" mass="18849">MTLLYGFNKFGQLDYLKNSYGIYTENCPCTNIIDKIHISFSWNYCVCYVGGELNLSGFLESKSHSLKKVVVPNHEKIIKVSCSRKHCLILTEKGKCWKYSPSENSLSNLTNLIFSEDNEQSFITNIDCKGSQNVATTSTGWIYNLPSKIAFLPEIVVKQVCSGQEHS</sequence>
<organism evidence="1">
    <name type="scientific">Clastoptera arizonana</name>
    <name type="common">Arizona spittle bug</name>
    <dbReference type="NCBI Taxonomy" id="38151"/>
    <lineage>
        <taxon>Eukaryota</taxon>
        <taxon>Metazoa</taxon>
        <taxon>Ecdysozoa</taxon>
        <taxon>Arthropoda</taxon>
        <taxon>Hexapoda</taxon>
        <taxon>Insecta</taxon>
        <taxon>Pterygota</taxon>
        <taxon>Neoptera</taxon>
        <taxon>Paraneoptera</taxon>
        <taxon>Hemiptera</taxon>
        <taxon>Auchenorrhyncha</taxon>
        <taxon>Cercopoidea</taxon>
        <taxon>Clastopteridae</taxon>
        <taxon>Clastoptera</taxon>
    </lineage>
</organism>